<dbReference type="PANTHER" id="PTHR14226">
    <property type="entry name" value="NEUROPATHY TARGET ESTERASE/SWISS CHEESE D.MELANOGASTER"/>
    <property type="match status" value="1"/>
</dbReference>
<proteinExistence type="inferred from homology"/>
<evidence type="ECO:0000256" key="4">
    <source>
        <dbReference type="ARBA" id="ARBA00023098"/>
    </source>
</evidence>
<evidence type="ECO:0000259" key="7">
    <source>
        <dbReference type="PROSITE" id="PS51635"/>
    </source>
</evidence>
<dbReference type="SMART" id="SM00100">
    <property type="entry name" value="cNMP"/>
    <property type="match status" value="1"/>
</dbReference>
<dbReference type="GO" id="GO:0016042">
    <property type="term" value="P:lipid catabolic process"/>
    <property type="evidence" value="ECO:0007669"/>
    <property type="project" value="UniProtKB-UniRule"/>
</dbReference>
<keyword evidence="4 5" id="KW-0443">Lipid metabolism</keyword>
<dbReference type="CDD" id="cd00038">
    <property type="entry name" value="CAP_ED"/>
    <property type="match status" value="1"/>
</dbReference>
<comment type="caution">
    <text evidence="8">The sequence shown here is derived from an EMBL/GenBank/DDBJ whole genome shotgun (WGS) entry which is preliminary data.</text>
</comment>
<dbReference type="PROSITE" id="PS50042">
    <property type="entry name" value="CNMP_BINDING_3"/>
    <property type="match status" value="1"/>
</dbReference>
<evidence type="ECO:0000313" key="8">
    <source>
        <dbReference type="EMBL" id="PCG09789.1"/>
    </source>
</evidence>
<dbReference type="AlphaFoldDB" id="A0A2A4I0T5"/>
<name>A0A2A4I0T5_9SPHN</name>
<comment type="caution">
    <text evidence="5">Lacks conserved residue(s) required for the propagation of feature annotation.</text>
</comment>
<evidence type="ECO:0000256" key="2">
    <source>
        <dbReference type="ARBA" id="ARBA00022801"/>
    </source>
</evidence>
<keyword evidence="9" id="KW-1185">Reference proteome</keyword>
<dbReference type="InterPro" id="IPR050301">
    <property type="entry name" value="NTE"/>
</dbReference>
<dbReference type="Pfam" id="PF01734">
    <property type="entry name" value="Patatin"/>
    <property type="match status" value="1"/>
</dbReference>
<evidence type="ECO:0000256" key="1">
    <source>
        <dbReference type="ARBA" id="ARBA00006636"/>
    </source>
</evidence>
<dbReference type="PROSITE" id="PS51635">
    <property type="entry name" value="PNPLA"/>
    <property type="match status" value="1"/>
</dbReference>
<feature type="short sequence motif" description="GXSXG" evidence="5">
    <location>
        <begin position="337"/>
        <end position="341"/>
    </location>
</feature>
<dbReference type="Gene3D" id="3.40.1090.10">
    <property type="entry name" value="Cytosolic phospholipase A2 catalytic domain"/>
    <property type="match status" value="2"/>
</dbReference>
<sequence length="590" mass="61276">MTARRSPAACPARSRATTDVPAIARLFDRARSVRTLAVAGGSALYRAGDPPDAIFMVRAGAFGVFREGAMGRALVGVLRPGDVVGEFGLLAGTPRSATVVALRDSEVAAMPGAGFLAAARRSPDAMVEVARLLVARSRSAGAGAGAGAVTPRVIGLAALDAGVDARRWAGLLAGAMRALGHDVAVLDASFLDRDPAWWSEAEARHDYLLCAAQAEEGAWAAACRRQADRMLLLADGDRPPPADCGLCASEPLQASGLVDLVLVQRGERPAGTAAWLDAVGPARHFHLVGGDCGPLARTLTGCAVALVLSGGGARAFAHVGAVDALRRAGVPIDSVCGTSMGGIVAAGLAAGWDGEELDRRMRAAFVATNPLDDVALPFVAMTRGRKVERRLAEHFGDVDIADLPLPFFCMSADLATGEPVAHRRGPLATALRASISLPGVLPPVAMGDRVLVDGGVLRNLPSEVMRATHDGPVVAVDVSQAVGLTSADVERPRPLGRWFWSGAWRRGPPIVSILMRSATMAAGPDLAASRAAADLYVMPEVGGIEIRNWRAYDRAVAAGRDAMGRALARLDAPVHLLRLRRLAAMAEGGM</sequence>
<gene>
    <name evidence="8" type="ORF">COA17_08080</name>
</gene>
<dbReference type="PANTHER" id="PTHR14226:SF29">
    <property type="entry name" value="NEUROPATHY TARGET ESTERASE SWS"/>
    <property type="match status" value="1"/>
</dbReference>
<evidence type="ECO:0000256" key="3">
    <source>
        <dbReference type="ARBA" id="ARBA00022963"/>
    </source>
</evidence>
<dbReference type="InterPro" id="IPR018490">
    <property type="entry name" value="cNMP-bd_dom_sf"/>
</dbReference>
<dbReference type="InterPro" id="IPR002641">
    <property type="entry name" value="PNPLA_dom"/>
</dbReference>
<dbReference type="InterPro" id="IPR000595">
    <property type="entry name" value="cNMP-bd_dom"/>
</dbReference>
<organism evidence="8 9">
    <name type="scientific">Sphingomonas ginsenosidimutans</name>
    <dbReference type="NCBI Taxonomy" id="862134"/>
    <lineage>
        <taxon>Bacteria</taxon>
        <taxon>Pseudomonadati</taxon>
        <taxon>Pseudomonadota</taxon>
        <taxon>Alphaproteobacteria</taxon>
        <taxon>Sphingomonadales</taxon>
        <taxon>Sphingomonadaceae</taxon>
        <taxon>Sphingomonas</taxon>
    </lineage>
</organism>
<feature type="domain" description="PNPLA" evidence="7">
    <location>
        <begin position="306"/>
        <end position="466"/>
    </location>
</feature>
<feature type="short sequence motif" description="DGA/G" evidence="5">
    <location>
        <begin position="453"/>
        <end position="455"/>
    </location>
</feature>
<dbReference type="GO" id="GO:0004622">
    <property type="term" value="F:phosphatidylcholine lysophospholipase activity"/>
    <property type="evidence" value="ECO:0007669"/>
    <property type="project" value="UniProtKB-ARBA"/>
</dbReference>
<dbReference type="Proteomes" id="UP000218784">
    <property type="component" value="Unassembled WGS sequence"/>
</dbReference>
<accession>A0A2A4I0T5</accession>
<dbReference type="Gene3D" id="2.60.120.10">
    <property type="entry name" value="Jelly Rolls"/>
    <property type="match status" value="1"/>
</dbReference>
<dbReference type="CDD" id="cd07205">
    <property type="entry name" value="Pat_PNPLA6_PNPLA7_NTE1_like"/>
    <property type="match status" value="1"/>
</dbReference>
<feature type="domain" description="Cyclic nucleotide-binding" evidence="6">
    <location>
        <begin position="25"/>
        <end position="115"/>
    </location>
</feature>
<evidence type="ECO:0000313" key="9">
    <source>
        <dbReference type="Proteomes" id="UP000218784"/>
    </source>
</evidence>
<feature type="active site" description="Nucleophile" evidence="5">
    <location>
        <position position="339"/>
    </location>
</feature>
<dbReference type="EMBL" id="NWVD01000002">
    <property type="protein sequence ID" value="PCG09789.1"/>
    <property type="molecule type" value="Genomic_DNA"/>
</dbReference>
<dbReference type="PROSITE" id="PS00889">
    <property type="entry name" value="CNMP_BINDING_2"/>
    <property type="match status" value="1"/>
</dbReference>
<feature type="active site" description="Proton acceptor" evidence="5">
    <location>
        <position position="453"/>
    </location>
</feature>
<reference evidence="8 9" key="1">
    <citation type="submission" date="2017-09" db="EMBL/GenBank/DDBJ databases">
        <title>Sphingomonas ginsenosidimutans KACC 14949, whole genome shotgun sequence.</title>
        <authorList>
            <person name="Feng G."/>
            <person name="Zhu H."/>
        </authorList>
    </citation>
    <scope>NUCLEOTIDE SEQUENCE [LARGE SCALE GENOMIC DNA]</scope>
    <source>
        <strain evidence="8 9">KACC 14949</strain>
    </source>
</reference>
<evidence type="ECO:0000256" key="5">
    <source>
        <dbReference type="PROSITE-ProRule" id="PRU01161"/>
    </source>
</evidence>
<dbReference type="SUPFAM" id="SSF51206">
    <property type="entry name" value="cAMP-binding domain-like"/>
    <property type="match status" value="1"/>
</dbReference>
<dbReference type="InterPro" id="IPR018488">
    <property type="entry name" value="cNMP-bd_CS"/>
</dbReference>
<dbReference type="InterPro" id="IPR016035">
    <property type="entry name" value="Acyl_Trfase/lysoPLipase"/>
</dbReference>
<keyword evidence="3 5" id="KW-0442">Lipid degradation</keyword>
<comment type="similarity">
    <text evidence="1">Belongs to the NTE family.</text>
</comment>
<keyword evidence="2 5" id="KW-0378">Hydrolase</keyword>
<protein>
    <submittedName>
        <fullName evidence="8">Cyclic nucleotide-binding protein</fullName>
    </submittedName>
</protein>
<dbReference type="InterPro" id="IPR014710">
    <property type="entry name" value="RmlC-like_jellyroll"/>
</dbReference>
<evidence type="ECO:0000259" key="6">
    <source>
        <dbReference type="PROSITE" id="PS50042"/>
    </source>
</evidence>
<dbReference type="Pfam" id="PF00027">
    <property type="entry name" value="cNMP_binding"/>
    <property type="match status" value="1"/>
</dbReference>
<dbReference type="SUPFAM" id="SSF52151">
    <property type="entry name" value="FabD/lysophospholipase-like"/>
    <property type="match status" value="1"/>
</dbReference>